<dbReference type="EMBL" id="BAAFGK010000004">
    <property type="protein sequence ID" value="GAB0057921.1"/>
    <property type="molecule type" value="Genomic_DNA"/>
</dbReference>
<keyword evidence="2" id="KW-1185">Reference proteome</keyword>
<reference evidence="1 2" key="1">
    <citation type="submission" date="2024-09" db="EMBL/GenBank/DDBJ databases">
        <title>Draft genome sequence of Candidatus Magnetaquicoccaceae bacterium FCR-1.</title>
        <authorList>
            <person name="Shimoshige H."/>
            <person name="Shimamura S."/>
            <person name="Taoka A."/>
            <person name="Kobayashi H."/>
            <person name="Maekawa T."/>
        </authorList>
    </citation>
    <scope>NUCLEOTIDE SEQUENCE [LARGE SCALE GENOMIC DNA]</scope>
    <source>
        <strain evidence="1 2">FCR-1</strain>
    </source>
</reference>
<name>A0ABQ0CAL5_9PROT</name>
<accession>A0ABQ0CAL5</accession>
<evidence type="ECO:0000313" key="2">
    <source>
        <dbReference type="Proteomes" id="UP001628193"/>
    </source>
</evidence>
<organism evidence="1 2">
    <name type="scientific">Candidatus Magnetaquiglobus chichijimensis</name>
    <dbReference type="NCBI Taxonomy" id="3141448"/>
    <lineage>
        <taxon>Bacteria</taxon>
        <taxon>Pseudomonadati</taxon>
        <taxon>Pseudomonadota</taxon>
        <taxon>Magnetococcia</taxon>
        <taxon>Magnetococcales</taxon>
        <taxon>Candidatus Magnetaquicoccaceae</taxon>
        <taxon>Candidatus Magnetaquiglobus</taxon>
    </lineage>
</organism>
<protein>
    <submittedName>
        <fullName evidence="1">Uncharacterized protein</fullName>
    </submittedName>
</protein>
<gene>
    <name evidence="1" type="ORF">SIID45300_02255</name>
</gene>
<comment type="caution">
    <text evidence="1">The sequence shown here is derived from an EMBL/GenBank/DDBJ whole genome shotgun (WGS) entry which is preliminary data.</text>
</comment>
<dbReference type="Proteomes" id="UP001628193">
    <property type="component" value="Unassembled WGS sequence"/>
</dbReference>
<evidence type="ECO:0000313" key="1">
    <source>
        <dbReference type="EMBL" id="GAB0057921.1"/>
    </source>
</evidence>
<proteinExistence type="predicted"/>
<sequence>MAGLGHGDTPAAAGGMLRRCNFFNFRQGVQQKQMNGWLNPFTIGLGPLLVGWSVRMLRNYGRNTYSLRSGESQRFDVFRKTGNGIMGLGFLLWAWGGFQWLRLPYPEEALSAISTKRGVTLPVIEVDDKKCKKLMKKLCRSATKESPDAKTGCRIDPKAWQGTQAGAESTPYGAPTPLDKRSLGYVVLDGELVYRPWRGACQLHATKVETATHLDLPLAQGNEPMVEYNCFFDWEICQ</sequence>